<protein>
    <submittedName>
        <fullName evidence="1">Uncharacterized protein</fullName>
    </submittedName>
</protein>
<organism evidence="1 2">
    <name type="scientific">Bipolaris oryzae ATCC 44560</name>
    <dbReference type="NCBI Taxonomy" id="930090"/>
    <lineage>
        <taxon>Eukaryota</taxon>
        <taxon>Fungi</taxon>
        <taxon>Dikarya</taxon>
        <taxon>Ascomycota</taxon>
        <taxon>Pezizomycotina</taxon>
        <taxon>Dothideomycetes</taxon>
        <taxon>Pleosporomycetidae</taxon>
        <taxon>Pleosporales</taxon>
        <taxon>Pleosporineae</taxon>
        <taxon>Pleosporaceae</taxon>
        <taxon>Bipolaris</taxon>
    </lineage>
</organism>
<dbReference type="OrthoDB" id="3695430at2759"/>
<proteinExistence type="predicted"/>
<accession>W6Z0L5</accession>
<evidence type="ECO:0000313" key="1">
    <source>
        <dbReference type="EMBL" id="EUC45292.1"/>
    </source>
</evidence>
<sequence length="147" mass="16769">MRINCKPILVTLISEFPLLPSKYRHWGHLVLMEEDVQPSDTKFGGKNVEVQSEFYMDDPNFHEQQQAYIVAIQRCFHVRHIEDGAPSQKLHAGQIKDVDILGGLILQPQDKDLMTFSRIGIFDVRGTATVSIFNAHLKAQERVITLV</sequence>
<reference evidence="1 2" key="1">
    <citation type="journal article" date="2013" name="PLoS Genet.">
        <title>Comparative genome structure, secondary metabolite, and effector coding capacity across Cochliobolus pathogens.</title>
        <authorList>
            <person name="Condon B.J."/>
            <person name="Leng Y."/>
            <person name="Wu D."/>
            <person name="Bushley K.E."/>
            <person name="Ohm R.A."/>
            <person name="Otillar R."/>
            <person name="Martin J."/>
            <person name="Schackwitz W."/>
            <person name="Grimwood J."/>
            <person name="MohdZainudin N."/>
            <person name="Xue C."/>
            <person name="Wang R."/>
            <person name="Manning V.A."/>
            <person name="Dhillon B."/>
            <person name="Tu Z.J."/>
            <person name="Steffenson B.J."/>
            <person name="Salamov A."/>
            <person name="Sun H."/>
            <person name="Lowry S."/>
            <person name="LaButti K."/>
            <person name="Han J."/>
            <person name="Copeland A."/>
            <person name="Lindquist E."/>
            <person name="Barry K."/>
            <person name="Schmutz J."/>
            <person name="Baker S.E."/>
            <person name="Ciuffetti L.M."/>
            <person name="Grigoriev I.V."/>
            <person name="Zhong S."/>
            <person name="Turgeon B.G."/>
        </authorList>
    </citation>
    <scope>NUCLEOTIDE SEQUENCE [LARGE SCALE GENOMIC DNA]</scope>
    <source>
        <strain evidence="1 2">ATCC 44560</strain>
    </source>
</reference>
<dbReference type="AlphaFoldDB" id="W6Z0L5"/>
<dbReference type="HOGENOM" id="CLU_148136_0_0_1"/>
<gene>
    <name evidence="1" type="ORF">COCMIDRAFT_95933</name>
</gene>
<dbReference type="GeneID" id="19128750"/>
<keyword evidence="2" id="KW-1185">Reference proteome</keyword>
<dbReference type="EMBL" id="KI963987">
    <property type="protein sequence ID" value="EUC45292.1"/>
    <property type="molecule type" value="Genomic_DNA"/>
</dbReference>
<dbReference type="RefSeq" id="XP_007688210.1">
    <property type="nucleotide sequence ID" value="XM_007690020.1"/>
</dbReference>
<evidence type="ECO:0000313" key="2">
    <source>
        <dbReference type="Proteomes" id="UP000054032"/>
    </source>
</evidence>
<name>W6Z0L5_COCMI</name>
<dbReference type="Proteomes" id="UP000054032">
    <property type="component" value="Unassembled WGS sequence"/>
</dbReference>
<dbReference type="KEGG" id="bor:COCMIDRAFT_95933"/>